<dbReference type="GO" id="GO:0016301">
    <property type="term" value="F:kinase activity"/>
    <property type="evidence" value="ECO:0007669"/>
    <property type="project" value="UniProtKB-KW"/>
</dbReference>
<proteinExistence type="predicted"/>
<feature type="domain" description="PEP-utilising enzyme mobile" evidence="1">
    <location>
        <begin position="416"/>
        <end position="497"/>
    </location>
</feature>
<dbReference type="SUPFAM" id="SSF52009">
    <property type="entry name" value="Phosphohistidine domain"/>
    <property type="match status" value="1"/>
</dbReference>
<dbReference type="InterPro" id="IPR008279">
    <property type="entry name" value="PEP-util_enz_mobile_dom"/>
</dbReference>
<keyword evidence="3" id="KW-0418">Kinase</keyword>
<evidence type="ECO:0000313" key="4">
    <source>
        <dbReference type="Proteomes" id="UP000298225"/>
    </source>
</evidence>
<dbReference type="GO" id="GO:0050242">
    <property type="term" value="F:pyruvate, phosphate dikinase activity"/>
    <property type="evidence" value="ECO:0007669"/>
    <property type="project" value="InterPro"/>
</dbReference>
<feature type="domain" description="Pyruvate phosphate dikinase AMP/ATP-binding" evidence="2">
    <location>
        <begin position="302"/>
        <end position="352"/>
    </location>
</feature>
<protein>
    <submittedName>
        <fullName evidence="3">Pyruvate, phosphate dikinase</fullName>
    </submittedName>
</protein>
<dbReference type="Gene3D" id="1.10.189.10">
    <property type="entry name" value="Pyruvate Phosphate Dikinase, domain 2"/>
    <property type="match status" value="1"/>
</dbReference>
<dbReference type="Proteomes" id="UP000298225">
    <property type="component" value="Unassembled WGS sequence"/>
</dbReference>
<name>A0A4Y9LIT7_9BRAD</name>
<dbReference type="InterPro" id="IPR010121">
    <property type="entry name" value="Pyruvate_phosphate_dikinase"/>
</dbReference>
<keyword evidence="4" id="KW-1185">Reference proteome</keyword>
<dbReference type="InterPro" id="IPR036637">
    <property type="entry name" value="Phosphohistidine_dom_sf"/>
</dbReference>
<feature type="domain" description="Pyruvate phosphate dikinase AMP/ATP-binding" evidence="2">
    <location>
        <begin position="60"/>
        <end position="297"/>
    </location>
</feature>
<dbReference type="SUPFAM" id="SSF56059">
    <property type="entry name" value="Glutathione synthetase ATP-binding domain-like"/>
    <property type="match status" value="1"/>
</dbReference>
<dbReference type="InterPro" id="IPR018274">
    <property type="entry name" value="PEP_util_AS"/>
</dbReference>
<dbReference type="Gene3D" id="3.30.470.20">
    <property type="entry name" value="ATP-grasp fold, B domain"/>
    <property type="match status" value="1"/>
</dbReference>
<reference evidence="3 4" key="1">
    <citation type="submission" date="2019-03" db="EMBL/GenBank/DDBJ databases">
        <title>Bradyrhizobium strains diversity isolated from Chamaecrista fasciculata.</title>
        <authorList>
            <person name="Urquiaga M.C.O."/>
            <person name="Hungria M."/>
            <person name="Delamuta J.R.M."/>
        </authorList>
    </citation>
    <scope>NUCLEOTIDE SEQUENCE [LARGE SCALE GENOMIC DNA]</scope>
    <source>
        <strain evidence="3 4">CNPSo 3424</strain>
    </source>
</reference>
<gene>
    <name evidence="3" type="ORF">E4K66_00790</name>
</gene>
<dbReference type="Pfam" id="PF01326">
    <property type="entry name" value="PPDK_N"/>
    <property type="match status" value="2"/>
</dbReference>
<evidence type="ECO:0000259" key="1">
    <source>
        <dbReference type="Pfam" id="PF00391"/>
    </source>
</evidence>
<dbReference type="InterPro" id="IPR002192">
    <property type="entry name" value="PPDK_AMP/ATP-bd"/>
</dbReference>
<dbReference type="EMBL" id="SPQU01000001">
    <property type="protein sequence ID" value="TFV42567.1"/>
    <property type="molecule type" value="Genomic_DNA"/>
</dbReference>
<dbReference type="AlphaFoldDB" id="A0A4Y9LIT7"/>
<dbReference type="OrthoDB" id="9765468at2"/>
<evidence type="ECO:0000313" key="3">
    <source>
        <dbReference type="EMBL" id="TFV42567.1"/>
    </source>
</evidence>
<dbReference type="Pfam" id="PF00391">
    <property type="entry name" value="PEP-utilizers"/>
    <property type="match status" value="1"/>
</dbReference>
<sequence>MHIVRIGGDASELRPAEEIGAKAANLARMAALGLPVPPAFVLPVKLCAAIIAGHAHATRHLRDGLEEGISFLESATGRRFGDRRQPLLVSVRSGAARSMPGMLDTVLNVGCTSDAVHGLIRATGRPRLAWDCRRRFLESFGETVLGLDQAGFAARISELVAAEYAGSDRELDSEALERLAGREQALIEDHADGSLEDAFAQLEAAAQAVYRSWTSERAQTYRSLQHLETLEGTAVTVQAMVFGNGGLASGAGVAFSRDPSTGARRPMIDLVLDAQGEDVVSGRRAPDTTEAIARELPKLESELGDILRQLERAFADAQDVEFTVENGKLWILQTRTAKRTPRAAVRIAIDFVHEELISKDEALGRIAEIDLASLTETRLVSSGKPATSGIGASGGIGIGRAAFSSESAQRLSAAGEPVILLRPDTSTADVAGFALAAGIVTAVGARTSHAALVARQMGKPCVVGCRELKIDPVARQAQLGQVSFAEGEWMTIEGDAGELYLGRCETIRTRPEAELAEIAAWRAQSGRHDQLAAAPQ</sequence>
<keyword evidence="3" id="KW-0808">Transferase</keyword>
<keyword evidence="3" id="KW-0670">Pyruvate</keyword>
<dbReference type="Gene3D" id="1.20.80.30">
    <property type="match status" value="1"/>
</dbReference>
<dbReference type="Gene3D" id="3.50.30.10">
    <property type="entry name" value="Phosphohistidine domain"/>
    <property type="match status" value="1"/>
</dbReference>
<dbReference type="PROSITE" id="PS00370">
    <property type="entry name" value="PEP_ENZYMES_PHOS_SITE"/>
    <property type="match status" value="1"/>
</dbReference>
<dbReference type="Gene3D" id="3.30.1490.20">
    <property type="entry name" value="ATP-grasp fold, A domain"/>
    <property type="match status" value="1"/>
</dbReference>
<evidence type="ECO:0000259" key="2">
    <source>
        <dbReference type="Pfam" id="PF01326"/>
    </source>
</evidence>
<dbReference type="PANTHER" id="PTHR22931">
    <property type="entry name" value="PHOSPHOENOLPYRUVATE DIKINASE-RELATED"/>
    <property type="match status" value="1"/>
</dbReference>
<dbReference type="GO" id="GO:0005524">
    <property type="term" value="F:ATP binding"/>
    <property type="evidence" value="ECO:0007669"/>
    <property type="project" value="InterPro"/>
</dbReference>
<organism evidence="3 4">
    <name type="scientific">Bradyrhizobium frederickii</name>
    <dbReference type="NCBI Taxonomy" id="2560054"/>
    <lineage>
        <taxon>Bacteria</taxon>
        <taxon>Pseudomonadati</taxon>
        <taxon>Pseudomonadota</taxon>
        <taxon>Alphaproteobacteria</taxon>
        <taxon>Hyphomicrobiales</taxon>
        <taxon>Nitrobacteraceae</taxon>
        <taxon>Bradyrhizobium</taxon>
    </lineage>
</organism>
<dbReference type="InterPro" id="IPR013815">
    <property type="entry name" value="ATP_grasp_subdomain_1"/>
</dbReference>
<dbReference type="RefSeq" id="WP_135167775.1">
    <property type="nucleotide sequence ID" value="NZ_SPQU01000001.1"/>
</dbReference>
<accession>A0A4Y9LIT7</accession>
<dbReference type="PANTHER" id="PTHR22931:SF9">
    <property type="entry name" value="PYRUVATE, PHOSPHATE DIKINASE 1, CHLOROPLASTIC"/>
    <property type="match status" value="1"/>
</dbReference>
<comment type="caution">
    <text evidence="3">The sequence shown here is derived from an EMBL/GenBank/DDBJ whole genome shotgun (WGS) entry which is preliminary data.</text>
</comment>